<gene>
    <name evidence="2" type="ORF">TRIATDRAFT_319102</name>
</gene>
<name>G9NYX7_HYPAI</name>
<keyword evidence="3" id="KW-1185">Reference proteome</keyword>
<feature type="transmembrane region" description="Helical" evidence="1">
    <location>
        <begin position="54"/>
        <end position="75"/>
    </location>
</feature>
<accession>G9NYX7</accession>
<evidence type="ECO:0000313" key="2">
    <source>
        <dbReference type="EMBL" id="EHK43747.1"/>
    </source>
</evidence>
<evidence type="ECO:0000313" key="3">
    <source>
        <dbReference type="Proteomes" id="UP000005426"/>
    </source>
</evidence>
<dbReference type="GeneID" id="25783407"/>
<dbReference type="EMBL" id="ABDG02000025">
    <property type="protein sequence ID" value="EHK43747.1"/>
    <property type="molecule type" value="Genomic_DNA"/>
</dbReference>
<keyword evidence="1" id="KW-0472">Membrane</keyword>
<protein>
    <submittedName>
        <fullName evidence="2">Uncharacterized protein</fullName>
    </submittedName>
</protein>
<dbReference type="KEGG" id="tatv:25783407"/>
<feature type="transmembrane region" description="Helical" evidence="1">
    <location>
        <begin position="95"/>
        <end position="116"/>
    </location>
</feature>
<keyword evidence="1" id="KW-1133">Transmembrane helix</keyword>
<dbReference type="AlphaFoldDB" id="G9NYX7"/>
<evidence type="ECO:0000256" key="1">
    <source>
        <dbReference type="SAM" id="Phobius"/>
    </source>
</evidence>
<reference evidence="2 3" key="1">
    <citation type="journal article" date="2011" name="Genome Biol.">
        <title>Comparative genome sequence analysis underscores mycoparasitism as the ancestral life style of Trichoderma.</title>
        <authorList>
            <person name="Kubicek C.P."/>
            <person name="Herrera-Estrella A."/>
            <person name="Seidl-Seiboth V."/>
            <person name="Martinez D.A."/>
            <person name="Druzhinina I.S."/>
            <person name="Thon M."/>
            <person name="Zeilinger S."/>
            <person name="Casas-Flores S."/>
            <person name="Horwitz B.A."/>
            <person name="Mukherjee P.K."/>
            <person name="Mukherjee M."/>
            <person name="Kredics L."/>
            <person name="Alcaraz L.D."/>
            <person name="Aerts A."/>
            <person name="Antal Z."/>
            <person name="Atanasova L."/>
            <person name="Cervantes-Badillo M.G."/>
            <person name="Challacombe J."/>
            <person name="Chertkov O."/>
            <person name="McCluskey K."/>
            <person name="Coulpier F."/>
            <person name="Deshpande N."/>
            <person name="von Doehren H."/>
            <person name="Ebbole D.J."/>
            <person name="Esquivel-Naranjo E.U."/>
            <person name="Fekete E."/>
            <person name="Flipphi M."/>
            <person name="Glaser F."/>
            <person name="Gomez-Rodriguez E.Y."/>
            <person name="Gruber S."/>
            <person name="Han C."/>
            <person name="Henrissat B."/>
            <person name="Hermosa R."/>
            <person name="Hernandez-Onate M."/>
            <person name="Karaffa L."/>
            <person name="Kosti I."/>
            <person name="Le Crom S."/>
            <person name="Lindquist E."/>
            <person name="Lucas S."/>
            <person name="Luebeck M."/>
            <person name="Luebeck P.S."/>
            <person name="Margeot A."/>
            <person name="Metz B."/>
            <person name="Misra M."/>
            <person name="Nevalainen H."/>
            <person name="Omann M."/>
            <person name="Packer N."/>
            <person name="Perrone G."/>
            <person name="Uresti-Rivera E.E."/>
            <person name="Salamov A."/>
            <person name="Schmoll M."/>
            <person name="Seiboth B."/>
            <person name="Shapiro H."/>
            <person name="Sukno S."/>
            <person name="Tamayo-Ramos J.A."/>
            <person name="Tisch D."/>
            <person name="Wiest A."/>
            <person name="Wilkinson H.H."/>
            <person name="Zhang M."/>
            <person name="Coutinho P.M."/>
            <person name="Kenerley C.M."/>
            <person name="Monte E."/>
            <person name="Baker S.E."/>
            <person name="Grigoriev I.V."/>
        </authorList>
    </citation>
    <scope>NUCLEOTIDE SEQUENCE [LARGE SCALE GENOMIC DNA]</scope>
    <source>
        <strain evidence="3">ATCC 20476 / IMI 206040</strain>
    </source>
</reference>
<keyword evidence="1" id="KW-0812">Transmembrane</keyword>
<dbReference type="Proteomes" id="UP000005426">
    <property type="component" value="Unassembled WGS sequence"/>
</dbReference>
<comment type="caution">
    <text evidence="2">The sequence shown here is derived from an EMBL/GenBank/DDBJ whole genome shotgun (WGS) entry which is preliminary data.</text>
</comment>
<organism evidence="2 3">
    <name type="scientific">Hypocrea atroviridis (strain ATCC 20476 / IMI 206040)</name>
    <name type="common">Trichoderma atroviride</name>
    <dbReference type="NCBI Taxonomy" id="452589"/>
    <lineage>
        <taxon>Eukaryota</taxon>
        <taxon>Fungi</taxon>
        <taxon>Dikarya</taxon>
        <taxon>Ascomycota</taxon>
        <taxon>Pezizomycotina</taxon>
        <taxon>Sordariomycetes</taxon>
        <taxon>Hypocreomycetidae</taxon>
        <taxon>Hypocreales</taxon>
        <taxon>Hypocreaceae</taxon>
        <taxon>Trichoderma</taxon>
    </lineage>
</organism>
<proteinExistence type="predicted"/>
<dbReference type="HOGENOM" id="CLU_1454611_0_0_1"/>
<sequence length="186" mass="20916">MSVVLNRQIFRVNNSQAQIASLALHQGQHRNQQVDTLSSIMSAIAPDTMDSISYLIYMFYTIETNVFLMLGLSPATAFRMFPPLEQFPEGSVGNFALFMQYSSLAALLFCALAEVFPVQHMDENDPGLLTALFQQVVGNNPALNSLLRFIRTWLFMASLHVLCFEFVEARDLLLFLAKARALCELL</sequence>
<dbReference type="OrthoDB" id="10377794at2759"/>